<evidence type="ECO:0000313" key="4">
    <source>
        <dbReference type="Proteomes" id="UP000006039"/>
    </source>
</evidence>
<keyword evidence="4" id="KW-1185">Reference proteome</keyword>
<reference evidence="3" key="4">
    <citation type="journal article" date="2015" name="G3 (Bethesda)">
        <title>Genome sequences of three phytopathogenic species of the Magnaporthaceae family of fungi.</title>
        <authorList>
            <person name="Okagaki L.H."/>
            <person name="Nunes C.C."/>
            <person name="Sailsbery J."/>
            <person name="Clay B."/>
            <person name="Brown D."/>
            <person name="John T."/>
            <person name="Oh Y."/>
            <person name="Young N."/>
            <person name="Fitzgerald M."/>
            <person name="Haas B.J."/>
            <person name="Zeng Q."/>
            <person name="Young S."/>
            <person name="Adiconis X."/>
            <person name="Fan L."/>
            <person name="Levin J.Z."/>
            <person name="Mitchell T.K."/>
            <person name="Okubara P.A."/>
            <person name="Farman M.L."/>
            <person name="Kohn L.M."/>
            <person name="Birren B."/>
            <person name="Ma L.-J."/>
            <person name="Dean R.A."/>
        </authorList>
    </citation>
    <scope>NUCLEOTIDE SEQUENCE</scope>
    <source>
        <strain evidence="3">R3-111a-1</strain>
    </source>
</reference>
<organism evidence="2">
    <name type="scientific">Gaeumannomyces tritici (strain R3-111a-1)</name>
    <name type="common">Wheat and barley take-all root rot fungus</name>
    <name type="synonym">Gaeumannomyces graminis var. tritici</name>
    <dbReference type="NCBI Taxonomy" id="644352"/>
    <lineage>
        <taxon>Eukaryota</taxon>
        <taxon>Fungi</taxon>
        <taxon>Dikarya</taxon>
        <taxon>Ascomycota</taxon>
        <taxon>Pezizomycotina</taxon>
        <taxon>Sordariomycetes</taxon>
        <taxon>Sordariomycetidae</taxon>
        <taxon>Magnaporthales</taxon>
        <taxon>Magnaporthaceae</taxon>
        <taxon>Gaeumannomyces</taxon>
    </lineage>
</organism>
<dbReference type="VEuPathDB" id="FungiDB:GGTG_14175"/>
<feature type="region of interest" description="Disordered" evidence="1">
    <location>
        <begin position="1"/>
        <end position="24"/>
    </location>
</feature>
<sequence>MVRQRLAHMNCGKRARPRGWAEERRPRPAQIIGVLYTRLRLNVDSTNPTPTPTPEHTTPRGGWQSEVCGIYDASQETVCPGGGLLETDKAPTTSARITTQVLVIFRPFLLVLVTAMVPQARQISSPVADCPTPSNRLGGDLDRQCSTEV</sequence>
<feature type="region of interest" description="Disordered" evidence="1">
    <location>
        <begin position="124"/>
        <end position="149"/>
    </location>
</feature>
<accession>J3PKV4</accession>
<reference evidence="3" key="5">
    <citation type="submission" date="2018-04" db="UniProtKB">
        <authorList>
            <consortium name="EnsemblFungi"/>
        </authorList>
    </citation>
    <scope>IDENTIFICATION</scope>
    <source>
        <strain evidence="3">R3-111a-1</strain>
    </source>
</reference>
<name>J3PKV4_GAET3</name>
<dbReference type="GeneID" id="20354633"/>
<dbReference type="Proteomes" id="UP000006039">
    <property type="component" value="Unassembled WGS sequence"/>
</dbReference>
<dbReference type="AlphaFoldDB" id="J3PKV4"/>
<dbReference type="EnsemblFungi" id="EJT68248">
    <property type="protein sequence ID" value="EJT68248"/>
    <property type="gene ID" value="GGTG_14175"/>
</dbReference>
<reference evidence="4" key="1">
    <citation type="submission" date="2010-07" db="EMBL/GenBank/DDBJ databases">
        <title>The genome sequence of Gaeumannomyces graminis var. tritici strain R3-111a-1.</title>
        <authorList>
            <consortium name="The Broad Institute Genome Sequencing Platform"/>
            <person name="Ma L.-J."/>
            <person name="Dead R."/>
            <person name="Young S."/>
            <person name="Zeng Q."/>
            <person name="Koehrsen M."/>
            <person name="Alvarado L."/>
            <person name="Berlin A."/>
            <person name="Chapman S.B."/>
            <person name="Chen Z."/>
            <person name="Freedman E."/>
            <person name="Gellesch M."/>
            <person name="Goldberg J."/>
            <person name="Griggs A."/>
            <person name="Gujja S."/>
            <person name="Heilman E.R."/>
            <person name="Heiman D."/>
            <person name="Hepburn T."/>
            <person name="Howarth C."/>
            <person name="Jen D."/>
            <person name="Larson L."/>
            <person name="Mehta T."/>
            <person name="Neiman D."/>
            <person name="Pearson M."/>
            <person name="Roberts A."/>
            <person name="Saif S."/>
            <person name="Shea T."/>
            <person name="Shenoy N."/>
            <person name="Sisk P."/>
            <person name="Stolte C."/>
            <person name="Sykes S."/>
            <person name="Walk T."/>
            <person name="White J."/>
            <person name="Yandava C."/>
            <person name="Haas B."/>
            <person name="Nusbaum C."/>
            <person name="Birren B."/>
        </authorList>
    </citation>
    <scope>NUCLEOTIDE SEQUENCE [LARGE SCALE GENOMIC DNA]</scope>
    <source>
        <strain evidence="4">R3-111a-1</strain>
    </source>
</reference>
<evidence type="ECO:0000313" key="2">
    <source>
        <dbReference type="EMBL" id="EJT68248.1"/>
    </source>
</evidence>
<protein>
    <submittedName>
        <fullName evidence="2 3">Uncharacterized protein</fullName>
    </submittedName>
</protein>
<dbReference type="HOGENOM" id="CLU_1749757_0_0_1"/>
<dbReference type="RefSeq" id="XP_009230366.1">
    <property type="nucleotide sequence ID" value="XM_009232102.1"/>
</dbReference>
<evidence type="ECO:0000313" key="3">
    <source>
        <dbReference type="EnsemblFungi" id="EJT68248"/>
    </source>
</evidence>
<reference evidence="2" key="3">
    <citation type="submission" date="2010-09" db="EMBL/GenBank/DDBJ databases">
        <title>Annotation of Gaeumannomyces graminis var. tritici R3-111a-1.</title>
        <authorList>
            <consortium name="The Broad Institute Genome Sequencing Platform"/>
            <person name="Ma L.-J."/>
            <person name="Dead R."/>
            <person name="Young S.K."/>
            <person name="Zeng Q."/>
            <person name="Gargeya S."/>
            <person name="Fitzgerald M."/>
            <person name="Haas B."/>
            <person name="Abouelleil A."/>
            <person name="Alvarado L."/>
            <person name="Arachchi H.M."/>
            <person name="Berlin A."/>
            <person name="Brown A."/>
            <person name="Chapman S.B."/>
            <person name="Chen Z."/>
            <person name="Dunbar C."/>
            <person name="Freedman E."/>
            <person name="Gearin G."/>
            <person name="Gellesch M."/>
            <person name="Goldberg J."/>
            <person name="Griggs A."/>
            <person name="Gujja S."/>
            <person name="Heiman D."/>
            <person name="Howarth C."/>
            <person name="Larson L."/>
            <person name="Lui A."/>
            <person name="MacDonald P.J.P."/>
            <person name="Mehta T."/>
            <person name="Montmayeur A."/>
            <person name="Murphy C."/>
            <person name="Neiman D."/>
            <person name="Pearson M."/>
            <person name="Priest M."/>
            <person name="Roberts A."/>
            <person name="Saif S."/>
            <person name="Shea T."/>
            <person name="Shenoy N."/>
            <person name="Sisk P."/>
            <person name="Stolte C."/>
            <person name="Sykes S."/>
            <person name="Yandava C."/>
            <person name="Wortman J."/>
            <person name="Nusbaum C."/>
            <person name="Birren B."/>
        </authorList>
    </citation>
    <scope>NUCLEOTIDE SEQUENCE</scope>
    <source>
        <strain evidence="2">R3-111a-1</strain>
    </source>
</reference>
<reference evidence="2" key="2">
    <citation type="submission" date="2010-07" db="EMBL/GenBank/DDBJ databases">
        <authorList>
            <consortium name="The Broad Institute Genome Sequencing Platform"/>
            <consortium name="Broad Institute Genome Sequencing Center for Infectious Disease"/>
            <person name="Ma L.-J."/>
            <person name="Dead R."/>
            <person name="Young S."/>
            <person name="Zeng Q."/>
            <person name="Koehrsen M."/>
            <person name="Alvarado L."/>
            <person name="Berlin A."/>
            <person name="Chapman S.B."/>
            <person name="Chen Z."/>
            <person name="Freedman E."/>
            <person name="Gellesch M."/>
            <person name="Goldberg J."/>
            <person name="Griggs A."/>
            <person name="Gujja S."/>
            <person name="Heilman E.R."/>
            <person name="Heiman D."/>
            <person name="Hepburn T."/>
            <person name="Howarth C."/>
            <person name="Jen D."/>
            <person name="Larson L."/>
            <person name="Mehta T."/>
            <person name="Neiman D."/>
            <person name="Pearson M."/>
            <person name="Roberts A."/>
            <person name="Saif S."/>
            <person name="Shea T."/>
            <person name="Shenoy N."/>
            <person name="Sisk P."/>
            <person name="Stolte C."/>
            <person name="Sykes S."/>
            <person name="Walk T."/>
            <person name="White J."/>
            <person name="Yandava C."/>
            <person name="Haas B."/>
            <person name="Nusbaum C."/>
            <person name="Birren B."/>
        </authorList>
    </citation>
    <scope>NUCLEOTIDE SEQUENCE</scope>
    <source>
        <strain evidence="2">R3-111a-1</strain>
    </source>
</reference>
<gene>
    <name evidence="3" type="primary">20354633</name>
    <name evidence="2" type="ORF">GGTG_14175</name>
</gene>
<feature type="region of interest" description="Disordered" evidence="1">
    <location>
        <begin position="43"/>
        <end position="62"/>
    </location>
</feature>
<evidence type="ECO:0000256" key="1">
    <source>
        <dbReference type="SAM" id="MobiDB-lite"/>
    </source>
</evidence>
<dbReference type="EMBL" id="GL385558">
    <property type="protein sequence ID" value="EJT68248.1"/>
    <property type="molecule type" value="Genomic_DNA"/>
</dbReference>
<feature type="compositionally biased region" description="Basic and acidic residues" evidence="1">
    <location>
        <begin position="139"/>
        <end position="149"/>
    </location>
</feature>
<proteinExistence type="predicted"/>